<feature type="transmembrane region" description="Helical" evidence="1">
    <location>
        <begin position="200"/>
        <end position="221"/>
    </location>
</feature>
<reference evidence="2 3" key="1">
    <citation type="submission" date="2020-08" db="EMBL/GenBank/DDBJ databases">
        <title>Genome public.</title>
        <authorList>
            <person name="Liu C."/>
            <person name="Sun Q."/>
        </authorList>
    </citation>
    <scope>NUCLEOTIDE SEQUENCE [LARGE SCALE GENOMIC DNA]</scope>
    <source>
        <strain evidence="2 3">NSJ-46</strain>
    </source>
</reference>
<protein>
    <submittedName>
        <fullName evidence="2">ABC transporter permease subunit</fullName>
    </submittedName>
</protein>
<evidence type="ECO:0000313" key="2">
    <source>
        <dbReference type="EMBL" id="MBC8574349.1"/>
    </source>
</evidence>
<feature type="transmembrane region" description="Helical" evidence="1">
    <location>
        <begin position="88"/>
        <end position="109"/>
    </location>
</feature>
<feature type="transmembrane region" description="Helical" evidence="1">
    <location>
        <begin position="130"/>
        <end position="154"/>
    </location>
</feature>
<gene>
    <name evidence="2" type="ORF">H8716_14910</name>
</gene>
<dbReference type="Proteomes" id="UP000657421">
    <property type="component" value="Unassembled WGS sequence"/>
</dbReference>
<sequence>MSNLLKTELYKLFHSWYFWGIGIFNLFLSTILLLDSKGKSSNLIMASLYNVPLLYFLIIVFIALFIGSDLGRRTLNTYITAGHKRSCILWAKVIVSQIGCIIILIFPLLMHGVISQFCMKEKFIWGDNGYTILLVTLLAMITMCTLPIFLAFIFRDMGRTLAISMVLFFVMIFFMNSEYAQTIIKILPMGQLRLISLQKFYSIDFFLLVDFLWNVILYMVAGNVFLHIDLK</sequence>
<evidence type="ECO:0000256" key="1">
    <source>
        <dbReference type="SAM" id="Phobius"/>
    </source>
</evidence>
<name>A0ABR7NDG5_9FIRM</name>
<keyword evidence="1" id="KW-0812">Transmembrane</keyword>
<feature type="transmembrane region" description="Helical" evidence="1">
    <location>
        <begin position="46"/>
        <end position="68"/>
    </location>
</feature>
<keyword evidence="3" id="KW-1185">Reference proteome</keyword>
<dbReference type="EMBL" id="JACRSZ010000019">
    <property type="protein sequence ID" value="MBC8574349.1"/>
    <property type="molecule type" value="Genomic_DNA"/>
</dbReference>
<keyword evidence="1" id="KW-1133">Transmembrane helix</keyword>
<feature type="transmembrane region" description="Helical" evidence="1">
    <location>
        <begin position="160"/>
        <end position="179"/>
    </location>
</feature>
<organism evidence="2 3">
    <name type="scientific">Jingyaoa shaoxingensis</name>
    <dbReference type="NCBI Taxonomy" id="2763671"/>
    <lineage>
        <taxon>Bacteria</taxon>
        <taxon>Bacillati</taxon>
        <taxon>Bacillota</taxon>
        <taxon>Clostridia</taxon>
        <taxon>Lachnospirales</taxon>
        <taxon>Lachnospiraceae</taxon>
        <taxon>Jingyaoa</taxon>
    </lineage>
</organism>
<dbReference type="RefSeq" id="WP_118699238.1">
    <property type="nucleotide sequence ID" value="NZ_JACRSZ010000019.1"/>
</dbReference>
<comment type="caution">
    <text evidence="2">The sequence shown here is derived from an EMBL/GenBank/DDBJ whole genome shotgun (WGS) entry which is preliminary data.</text>
</comment>
<evidence type="ECO:0000313" key="3">
    <source>
        <dbReference type="Proteomes" id="UP000657421"/>
    </source>
</evidence>
<proteinExistence type="predicted"/>
<accession>A0ABR7NDG5</accession>
<keyword evidence="1" id="KW-0472">Membrane</keyword>
<feature type="transmembrane region" description="Helical" evidence="1">
    <location>
        <begin position="16"/>
        <end position="34"/>
    </location>
</feature>